<sequence length="101" mass="10495">MASALGLTAWQTHRCVQVRRERLEPHRAVNRLALGRAGAYVGALIAGAYAGYAVSWLGLSAELATQRAARSAVAAGVGVAIVVAGLALERACRVRSDDPPS</sequence>
<protein>
    <submittedName>
        <fullName evidence="2">Unannotated protein</fullName>
    </submittedName>
</protein>
<evidence type="ECO:0000313" key="2">
    <source>
        <dbReference type="EMBL" id="CAB4714847.1"/>
    </source>
</evidence>
<keyword evidence="1" id="KW-0812">Transmembrane</keyword>
<dbReference type="InterPro" id="IPR021517">
    <property type="entry name" value="DUF3180"/>
</dbReference>
<feature type="transmembrane region" description="Helical" evidence="1">
    <location>
        <begin position="71"/>
        <end position="88"/>
    </location>
</feature>
<gene>
    <name evidence="2" type="ORF">UFOPK2579_01643</name>
</gene>
<reference evidence="2" key="1">
    <citation type="submission" date="2020-05" db="EMBL/GenBank/DDBJ databases">
        <authorList>
            <person name="Chiriac C."/>
            <person name="Salcher M."/>
            <person name="Ghai R."/>
            <person name="Kavagutti S V."/>
        </authorList>
    </citation>
    <scope>NUCLEOTIDE SEQUENCE</scope>
</reference>
<dbReference type="AlphaFoldDB" id="A0A6J6QTY0"/>
<keyword evidence="1" id="KW-0472">Membrane</keyword>
<organism evidence="2">
    <name type="scientific">freshwater metagenome</name>
    <dbReference type="NCBI Taxonomy" id="449393"/>
    <lineage>
        <taxon>unclassified sequences</taxon>
        <taxon>metagenomes</taxon>
        <taxon>ecological metagenomes</taxon>
    </lineage>
</organism>
<evidence type="ECO:0000256" key="1">
    <source>
        <dbReference type="SAM" id="Phobius"/>
    </source>
</evidence>
<feature type="transmembrane region" description="Helical" evidence="1">
    <location>
        <begin position="38"/>
        <end position="59"/>
    </location>
</feature>
<accession>A0A6J6QTY0</accession>
<proteinExistence type="predicted"/>
<dbReference type="Pfam" id="PF11377">
    <property type="entry name" value="DUF3180"/>
    <property type="match status" value="1"/>
</dbReference>
<dbReference type="EMBL" id="CAEZXR010000196">
    <property type="protein sequence ID" value="CAB4714847.1"/>
    <property type="molecule type" value="Genomic_DNA"/>
</dbReference>
<name>A0A6J6QTY0_9ZZZZ</name>
<keyword evidence="1" id="KW-1133">Transmembrane helix</keyword>